<protein>
    <submittedName>
        <fullName evidence="6">Transcriptional regulator LysR</fullName>
    </submittedName>
</protein>
<accession>A0A0D6P5W2</accession>
<dbReference type="SUPFAM" id="SSF46785">
    <property type="entry name" value="Winged helix' DNA-binding domain"/>
    <property type="match status" value="1"/>
</dbReference>
<comment type="similarity">
    <text evidence="1">Belongs to the LysR transcriptional regulatory family.</text>
</comment>
<dbReference type="PROSITE" id="PS50931">
    <property type="entry name" value="HTH_LYSR"/>
    <property type="match status" value="1"/>
</dbReference>
<dbReference type="SUPFAM" id="SSF53850">
    <property type="entry name" value="Periplasmic binding protein-like II"/>
    <property type="match status" value="1"/>
</dbReference>
<name>A0A0D6P5W2_9PROT</name>
<dbReference type="PANTHER" id="PTHR30579">
    <property type="entry name" value="TRANSCRIPTIONAL REGULATOR"/>
    <property type="match status" value="1"/>
</dbReference>
<gene>
    <name evidence="6" type="ORF">Asru_0240_09</name>
</gene>
<reference evidence="6 7" key="1">
    <citation type="submission" date="2012-11" db="EMBL/GenBank/DDBJ databases">
        <title>Whole genome sequence of Acidisphaera rubrifaciens HS-AP3.</title>
        <authorList>
            <person name="Azuma Y."/>
            <person name="Higashiura N."/>
            <person name="Hirakawa H."/>
            <person name="Matsushita K."/>
        </authorList>
    </citation>
    <scope>NUCLEOTIDE SEQUENCE [LARGE SCALE GENOMIC DNA]</scope>
    <source>
        <strain evidence="6 7">HS-AP3</strain>
    </source>
</reference>
<comment type="caution">
    <text evidence="6">The sequence shown here is derived from an EMBL/GenBank/DDBJ whole genome shotgun (WGS) entry which is preliminary data.</text>
</comment>
<keyword evidence="2" id="KW-0805">Transcription regulation</keyword>
<evidence type="ECO:0000313" key="6">
    <source>
        <dbReference type="EMBL" id="GAN77130.1"/>
    </source>
</evidence>
<dbReference type="PANTHER" id="PTHR30579:SF7">
    <property type="entry name" value="HTH-TYPE TRANSCRIPTIONAL REGULATOR LRHA-RELATED"/>
    <property type="match status" value="1"/>
</dbReference>
<dbReference type="InterPro" id="IPR005119">
    <property type="entry name" value="LysR_subst-bd"/>
</dbReference>
<dbReference type="InterPro" id="IPR036388">
    <property type="entry name" value="WH-like_DNA-bd_sf"/>
</dbReference>
<evidence type="ECO:0000256" key="4">
    <source>
        <dbReference type="ARBA" id="ARBA00023163"/>
    </source>
</evidence>
<evidence type="ECO:0000259" key="5">
    <source>
        <dbReference type="PROSITE" id="PS50931"/>
    </source>
</evidence>
<sequence length="297" mass="32047">MEVVAMNLISLDVRMLRSLISVVETGSITETARRLGRTQPAISLQIQRLEDLTGRSLITFDNRRVVLSEDGALVLSYAKSIVRMHDELLSRLASPQIEGHVVLGTPDLYAANILPPILSVFCRAFPRIQVELRCVLSTPLVSQVKRGDVDIALVTRMNDFTGGRVVHREQLIWMVAAGSRAHQESPVPLALLPSGNIFREHAIAALDSVGRPWRIACVSESASGLLAAVYAGMAVTVLGRSALANGLRALDDDGFPPLPSVELLLYKSSGATSAAAGALHDYLQHYLSLGPMPRVGT</sequence>
<organism evidence="6 7">
    <name type="scientific">Acidisphaera rubrifaciens HS-AP3</name>
    <dbReference type="NCBI Taxonomy" id="1231350"/>
    <lineage>
        <taxon>Bacteria</taxon>
        <taxon>Pseudomonadati</taxon>
        <taxon>Pseudomonadota</taxon>
        <taxon>Alphaproteobacteria</taxon>
        <taxon>Acetobacterales</taxon>
        <taxon>Acetobacteraceae</taxon>
        <taxon>Acidisphaera</taxon>
    </lineage>
</organism>
<dbReference type="InterPro" id="IPR050176">
    <property type="entry name" value="LTTR"/>
</dbReference>
<dbReference type="GO" id="GO:0003700">
    <property type="term" value="F:DNA-binding transcription factor activity"/>
    <property type="evidence" value="ECO:0007669"/>
    <property type="project" value="InterPro"/>
</dbReference>
<dbReference type="Pfam" id="PF00126">
    <property type="entry name" value="HTH_1"/>
    <property type="match status" value="1"/>
</dbReference>
<evidence type="ECO:0000256" key="1">
    <source>
        <dbReference type="ARBA" id="ARBA00009437"/>
    </source>
</evidence>
<feature type="domain" description="HTH lysR-type" evidence="5">
    <location>
        <begin position="11"/>
        <end position="68"/>
    </location>
</feature>
<dbReference type="AlphaFoldDB" id="A0A0D6P5W2"/>
<dbReference type="InterPro" id="IPR000847">
    <property type="entry name" value="LysR_HTH_N"/>
</dbReference>
<keyword evidence="3" id="KW-0238">DNA-binding</keyword>
<proteinExistence type="inferred from homology"/>
<dbReference type="Gene3D" id="3.40.190.10">
    <property type="entry name" value="Periplasmic binding protein-like II"/>
    <property type="match status" value="2"/>
</dbReference>
<evidence type="ECO:0000313" key="7">
    <source>
        <dbReference type="Proteomes" id="UP000032680"/>
    </source>
</evidence>
<evidence type="ECO:0000256" key="3">
    <source>
        <dbReference type="ARBA" id="ARBA00023125"/>
    </source>
</evidence>
<dbReference type="Pfam" id="PF03466">
    <property type="entry name" value="LysR_substrate"/>
    <property type="match status" value="1"/>
</dbReference>
<dbReference type="EMBL" id="BANB01000240">
    <property type="protein sequence ID" value="GAN77130.1"/>
    <property type="molecule type" value="Genomic_DNA"/>
</dbReference>
<dbReference type="Gene3D" id="1.10.10.10">
    <property type="entry name" value="Winged helix-like DNA-binding domain superfamily/Winged helix DNA-binding domain"/>
    <property type="match status" value="1"/>
</dbReference>
<dbReference type="Proteomes" id="UP000032680">
    <property type="component" value="Unassembled WGS sequence"/>
</dbReference>
<dbReference type="GO" id="GO:0003677">
    <property type="term" value="F:DNA binding"/>
    <property type="evidence" value="ECO:0007669"/>
    <property type="project" value="UniProtKB-KW"/>
</dbReference>
<evidence type="ECO:0000256" key="2">
    <source>
        <dbReference type="ARBA" id="ARBA00023015"/>
    </source>
</evidence>
<keyword evidence="4" id="KW-0804">Transcription</keyword>
<dbReference type="InterPro" id="IPR036390">
    <property type="entry name" value="WH_DNA-bd_sf"/>
</dbReference>
<keyword evidence="7" id="KW-1185">Reference proteome</keyword>